<dbReference type="RefSeq" id="YP_007003790.1">
    <property type="nucleotide sequence ID" value="NC_019491.1"/>
</dbReference>
<keyword evidence="2" id="KW-1185">Reference proteome</keyword>
<gene>
    <name evidence="1" type="ORF">CyHV1_ORF135</name>
</gene>
<name>K7PBE2_9VIRU</name>
<proteinExistence type="predicted"/>
<sequence length="338" mass="38551">MESLCCGRLGKRLFTAPYEREQEHTLTFRFEMPTHAAAFQVGLRMWLGAQYLSKAPLARSEKVLSDLYSGVRLSEIACSLWHEACRAGTPLIWSGISQYERLRRDGDGDECYRDVLTTAWWRMGWGLIMRAVDGDRECCENPISQKGCCGMLPVLYERALDMRDPACDAFRVRSRDTTLQAYALIIAVNEVNMGAMETMSLDLSRLYHGESPHKLLGWDGIHPYTYMYEPPNRHMEAQWREGVHNIEFGLFVMANCDMAETNNATLVDMAGYFRCARYQLLPWKAGTYPICIPPPSERALSRDHSQLQDRAARAFYETGFMLVEKGLRCALAAYSCKS</sequence>
<evidence type="ECO:0000313" key="2">
    <source>
        <dbReference type="Proteomes" id="UP000118426"/>
    </source>
</evidence>
<dbReference type="KEGG" id="vg:14011278"/>
<dbReference type="Proteomes" id="UP000118426">
    <property type="component" value="Segment"/>
</dbReference>
<dbReference type="OrthoDB" id="23517at10239"/>
<evidence type="ECO:0000313" key="1">
    <source>
        <dbReference type="EMBL" id="AFJ20424.1"/>
    </source>
</evidence>
<protein>
    <submittedName>
        <fullName evidence="1">Protein ORF135</fullName>
    </submittedName>
</protein>
<reference evidence="1 2" key="1">
    <citation type="journal article" date="2013" name="J. Virol.">
        <title>Comparative genomics of carp herpesviruses.</title>
        <authorList>
            <person name="Davison A.J."/>
            <person name="Kurobe T."/>
            <person name="Gatherer D."/>
            <person name="Cunningham C."/>
            <person name="Korf I."/>
            <person name="Fukuda H."/>
            <person name="Hedrick R.P."/>
            <person name="Waltzek T.B."/>
        </authorList>
    </citation>
    <scope>NUCLEOTIDE SEQUENCE [LARGE SCALE GENOMIC DNA]</scope>
    <source>
        <strain evidence="1">NG-J1</strain>
    </source>
</reference>
<dbReference type="EMBL" id="JQ815363">
    <property type="protein sequence ID" value="AFJ20424.1"/>
    <property type="molecule type" value="Genomic_DNA"/>
</dbReference>
<organism evidence="1 2">
    <name type="scientific">Cyprinid herpesvirus 1</name>
    <dbReference type="NCBI Taxonomy" id="317858"/>
    <lineage>
        <taxon>Viruses</taxon>
        <taxon>Duplodnaviria</taxon>
        <taxon>Heunggongvirae</taxon>
        <taxon>Peploviricota</taxon>
        <taxon>Herviviricetes</taxon>
        <taxon>Herpesvirales</taxon>
        <taxon>Alloherpesviridae</taxon>
        <taxon>Cyvirus</taxon>
        <taxon>Cyvirus cyprinidallo1</taxon>
    </lineage>
</organism>
<dbReference type="GeneID" id="14011278"/>
<accession>K7PBE2</accession>